<evidence type="ECO:0000256" key="3">
    <source>
        <dbReference type="ARBA" id="ARBA00022833"/>
    </source>
</evidence>
<evidence type="ECO:0000313" key="8">
    <source>
        <dbReference type="EMBL" id="EDW79633.1"/>
    </source>
</evidence>
<keyword evidence="1" id="KW-0479">Metal-binding</keyword>
<dbReference type="AlphaFoldDB" id="B4N5J4"/>
<feature type="region of interest" description="Disordered" evidence="6">
    <location>
        <begin position="1"/>
        <end position="22"/>
    </location>
</feature>
<accession>B4N5J4</accession>
<feature type="compositionally biased region" description="Low complexity" evidence="6">
    <location>
        <begin position="105"/>
        <end position="131"/>
    </location>
</feature>
<dbReference type="FunCoup" id="B4N5J4">
    <property type="interactions" value="11"/>
</dbReference>
<keyword evidence="4 5" id="KW-0238">DNA-binding</keyword>
<dbReference type="GO" id="GO:0035167">
    <property type="term" value="P:larval lymph gland hemopoiesis"/>
    <property type="evidence" value="ECO:0007669"/>
    <property type="project" value="EnsemblMetazoa"/>
</dbReference>
<keyword evidence="3" id="KW-0862">Zinc</keyword>
<dbReference type="eggNOG" id="ENOG502T901">
    <property type="taxonomic scope" value="Eukaryota"/>
</dbReference>
<feature type="compositionally biased region" description="Low complexity" evidence="6">
    <location>
        <begin position="338"/>
        <end position="356"/>
    </location>
</feature>
<feature type="region of interest" description="Disordered" evidence="6">
    <location>
        <begin position="318"/>
        <end position="394"/>
    </location>
</feature>
<dbReference type="PROSITE" id="PS50950">
    <property type="entry name" value="ZF_THAP"/>
    <property type="match status" value="1"/>
</dbReference>
<evidence type="ECO:0000259" key="7">
    <source>
        <dbReference type="PROSITE" id="PS50950"/>
    </source>
</evidence>
<feature type="compositionally biased region" description="Polar residues" evidence="6">
    <location>
        <begin position="380"/>
        <end position="391"/>
    </location>
</feature>
<dbReference type="Proteomes" id="UP000007798">
    <property type="component" value="Unassembled WGS sequence"/>
</dbReference>
<name>B4N5J4_DROWI</name>
<evidence type="ECO:0000256" key="4">
    <source>
        <dbReference type="ARBA" id="ARBA00023125"/>
    </source>
</evidence>
<keyword evidence="2 5" id="KW-0863">Zinc-finger</keyword>
<evidence type="ECO:0000256" key="6">
    <source>
        <dbReference type="SAM" id="MobiDB-lite"/>
    </source>
</evidence>
<dbReference type="OMA" id="ICLMGCQ"/>
<gene>
    <name evidence="8" type="primary">Dwil\GK20310</name>
    <name evidence="8" type="ORF">Dwil_GK20310</name>
</gene>
<evidence type="ECO:0000256" key="1">
    <source>
        <dbReference type="ARBA" id="ARBA00022723"/>
    </source>
</evidence>
<dbReference type="Pfam" id="PF05485">
    <property type="entry name" value="THAP"/>
    <property type="match status" value="1"/>
</dbReference>
<dbReference type="EMBL" id="CH964101">
    <property type="protein sequence ID" value="EDW79633.1"/>
    <property type="molecule type" value="Genomic_DNA"/>
</dbReference>
<dbReference type="PhylomeDB" id="B4N5J4"/>
<sequence length="459" mass="50678">MLEPPSSSCPSSSSSSSTTCSSARTCLKGCLDVKPSDLRRFPVHDPNRCKHWLRYFRISDQLLTKLGGLKKLRICHRHFHNPQVMARTRIKMTPLRKTKQQCNSNNGNGTATNTTTTTTTPTTTTTTTIINGTGTGKPLLDDATTIELVETPIEVVAQQKHHHHQMLKKNSVTTTITLPTMVSVPPPPPPLLLPPQRSHSICSSASSDVQSINSDCEATSLENLENGRKRKLYVITEKYDETTPTNKNAADLTNGNGLITKKRKMFVVVEQEKDGQSKKLMIMTDKQQNGVGGGPTKNLSEKLEKLLPELLNCIQTKELQQQQRKELSSSPPPPPPASSAQASSKSSSIIANKSPITLPPKKNPTNFMKVDKSLSSSSSNQTEITAPSPHSVTILPSRKDDQVMASNDLETNINLSPDFRFLMKILPKLEQLPEPHKQDVKRSIQIFVEKSYSIYGKKD</sequence>
<protein>
    <submittedName>
        <fullName evidence="8">GK20310</fullName>
    </submittedName>
</protein>
<dbReference type="InterPro" id="IPR006612">
    <property type="entry name" value="THAP_Znf"/>
</dbReference>
<evidence type="ECO:0000256" key="5">
    <source>
        <dbReference type="PROSITE-ProRule" id="PRU00309"/>
    </source>
</evidence>
<dbReference type="OrthoDB" id="8044533at2759"/>
<feature type="domain" description="THAP-type" evidence="7">
    <location>
        <begin position="16"/>
        <end position="97"/>
    </location>
</feature>
<feature type="region of interest" description="Disordered" evidence="6">
    <location>
        <begin position="97"/>
        <end position="131"/>
    </location>
</feature>
<evidence type="ECO:0000256" key="2">
    <source>
        <dbReference type="ARBA" id="ARBA00022771"/>
    </source>
</evidence>
<reference evidence="8 9" key="1">
    <citation type="journal article" date="2007" name="Nature">
        <title>Evolution of genes and genomes on the Drosophila phylogeny.</title>
        <authorList>
            <consortium name="Drosophila 12 Genomes Consortium"/>
            <person name="Clark A.G."/>
            <person name="Eisen M.B."/>
            <person name="Smith D.R."/>
            <person name="Bergman C.M."/>
            <person name="Oliver B."/>
            <person name="Markow T.A."/>
            <person name="Kaufman T.C."/>
            <person name="Kellis M."/>
            <person name="Gelbart W."/>
            <person name="Iyer V.N."/>
            <person name="Pollard D.A."/>
            <person name="Sackton T.B."/>
            <person name="Larracuente A.M."/>
            <person name="Singh N.D."/>
            <person name="Abad J.P."/>
            <person name="Abt D.N."/>
            <person name="Adryan B."/>
            <person name="Aguade M."/>
            <person name="Akashi H."/>
            <person name="Anderson W.W."/>
            <person name="Aquadro C.F."/>
            <person name="Ardell D.H."/>
            <person name="Arguello R."/>
            <person name="Artieri C.G."/>
            <person name="Barbash D.A."/>
            <person name="Barker D."/>
            <person name="Barsanti P."/>
            <person name="Batterham P."/>
            <person name="Batzoglou S."/>
            <person name="Begun D."/>
            <person name="Bhutkar A."/>
            <person name="Blanco E."/>
            <person name="Bosak S.A."/>
            <person name="Bradley R.K."/>
            <person name="Brand A.D."/>
            <person name="Brent M.R."/>
            <person name="Brooks A.N."/>
            <person name="Brown R.H."/>
            <person name="Butlin R.K."/>
            <person name="Caggese C."/>
            <person name="Calvi B.R."/>
            <person name="Bernardo de Carvalho A."/>
            <person name="Caspi A."/>
            <person name="Castrezana S."/>
            <person name="Celniker S.E."/>
            <person name="Chang J.L."/>
            <person name="Chapple C."/>
            <person name="Chatterji S."/>
            <person name="Chinwalla A."/>
            <person name="Civetta A."/>
            <person name="Clifton S.W."/>
            <person name="Comeron J.M."/>
            <person name="Costello J.C."/>
            <person name="Coyne J.A."/>
            <person name="Daub J."/>
            <person name="David R.G."/>
            <person name="Delcher A.L."/>
            <person name="Delehaunty K."/>
            <person name="Do C.B."/>
            <person name="Ebling H."/>
            <person name="Edwards K."/>
            <person name="Eickbush T."/>
            <person name="Evans J.D."/>
            <person name="Filipski A."/>
            <person name="Findeiss S."/>
            <person name="Freyhult E."/>
            <person name="Fulton L."/>
            <person name="Fulton R."/>
            <person name="Garcia A.C."/>
            <person name="Gardiner A."/>
            <person name="Garfield D.A."/>
            <person name="Garvin B.E."/>
            <person name="Gibson G."/>
            <person name="Gilbert D."/>
            <person name="Gnerre S."/>
            <person name="Godfrey J."/>
            <person name="Good R."/>
            <person name="Gotea V."/>
            <person name="Gravely B."/>
            <person name="Greenberg A.J."/>
            <person name="Griffiths-Jones S."/>
            <person name="Gross S."/>
            <person name="Guigo R."/>
            <person name="Gustafson E.A."/>
            <person name="Haerty W."/>
            <person name="Hahn M.W."/>
            <person name="Halligan D.L."/>
            <person name="Halpern A.L."/>
            <person name="Halter G.M."/>
            <person name="Han M.V."/>
            <person name="Heger A."/>
            <person name="Hillier L."/>
            <person name="Hinrichs A.S."/>
            <person name="Holmes I."/>
            <person name="Hoskins R.A."/>
            <person name="Hubisz M.J."/>
            <person name="Hultmark D."/>
            <person name="Huntley M.A."/>
            <person name="Jaffe D.B."/>
            <person name="Jagadeeshan S."/>
            <person name="Jeck W.R."/>
            <person name="Johnson J."/>
            <person name="Jones C.D."/>
            <person name="Jordan W.C."/>
            <person name="Karpen G.H."/>
            <person name="Kataoka E."/>
            <person name="Keightley P.D."/>
            <person name="Kheradpour P."/>
            <person name="Kirkness E.F."/>
            <person name="Koerich L.B."/>
            <person name="Kristiansen K."/>
            <person name="Kudrna D."/>
            <person name="Kulathinal R.J."/>
            <person name="Kumar S."/>
            <person name="Kwok R."/>
            <person name="Lander E."/>
            <person name="Langley C.H."/>
            <person name="Lapoint R."/>
            <person name="Lazzaro B.P."/>
            <person name="Lee S.J."/>
            <person name="Levesque L."/>
            <person name="Li R."/>
            <person name="Lin C.F."/>
            <person name="Lin M.F."/>
            <person name="Lindblad-Toh K."/>
            <person name="Llopart A."/>
            <person name="Long M."/>
            <person name="Low L."/>
            <person name="Lozovsky E."/>
            <person name="Lu J."/>
            <person name="Luo M."/>
            <person name="Machado C.A."/>
            <person name="Makalowski W."/>
            <person name="Marzo M."/>
            <person name="Matsuda M."/>
            <person name="Matzkin L."/>
            <person name="McAllister B."/>
            <person name="McBride C.S."/>
            <person name="McKernan B."/>
            <person name="McKernan K."/>
            <person name="Mendez-Lago M."/>
            <person name="Minx P."/>
            <person name="Mollenhauer M.U."/>
            <person name="Montooth K."/>
            <person name="Mount S.M."/>
            <person name="Mu X."/>
            <person name="Myers E."/>
            <person name="Negre B."/>
            <person name="Newfeld S."/>
            <person name="Nielsen R."/>
            <person name="Noor M.A."/>
            <person name="O'Grady P."/>
            <person name="Pachter L."/>
            <person name="Papaceit M."/>
            <person name="Parisi M.J."/>
            <person name="Parisi M."/>
            <person name="Parts L."/>
            <person name="Pedersen J.S."/>
            <person name="Pesole G."/>
            <person name="Phillippy A.M."/>
            <person name="Ponting C.P."/>
            <person name="Pop M."/>
            <person name="Porcelli D."/>
            <person name="Powell J.R."/>
            <person name="Prohaska S."/>
            <person name="Pruitt K."/>
            <person name="Puig M."/>
            <person name="Quesneville H."/>
            <person name="Ram K.R."/>
            <person name="Rand D."/>
            <person name="Rasmussen M.D."/>
            <person name="Reed L.K."/>
            <person name="Reenan R."/>
            <person name="Reily A."/>
            <person name="Remington K.A."/>
            <person name="Rieger T.T."/>
            <person name="Ritchie M.G."/>
            <person name="Robin C."/>
            <person name="Rogers Y.H."/>
            <person name="Rohde C."/>
            <person name="Rozas J."/>
            <person name="Rubenfield M.J."/>
            <person name="Ruiz A."/>
            <person name="Russo S."/>
            <person name="Salzberg S.L."/>
            <person name="Sanchez-Gracia A."/>
            <person name="Saranga D.J."/>
            <person name="Sato H."/>
            <person name="Schaeffer S.W."/>
            <person name="Schatz M.C."/>
            <person name="Schlenke T."/>
            <person name="Schwartz R."/>
            <person name="Segarra C."/>
            <person name="Singh R.S."/>
            <person name="Sirot L."/>
            <person name="Sirota M."/>
            <person name="Sisneros N.B."/>
            <person name="Smith C.D."/>
            <person name="Smith T.F."/>
            <person name="Spieth J."/>
            <person name="Stage D.E."/>
            <person name="Stark A."/>
            <person name="Stephan W."/>
            <person name="Strausberg R.L."/>
            <person name="Strempel S."/>
            <person name="Sturgill D."/>
            <person name="Sutton G."/>
            <person name="Sutton G.G."/>
            <person name="Tao W."/>
            <person name="Teichmann S."/>
            <person name="Tobari Y.N."/>
            <person name="Tomimura Y."/>
            <person name="Tsolas J.M."/>
            <person name="Valente V.L."/>
            <person name="Venter E."/>
            <person name="Venter J.C."/>
            <person name="Vicario S."/>
            <person name="Vieira F.G."/>
            <person name="Vilella A.J."/>
            <person name="Villasante A."/>
            <person name="Walenz B."/>
            <person name="Wang J."/>
            <person name="Wasserman M."/>
            <person name="Watts T."/>
            <person name="Wilson D."/>
            <person name="Wilson R.K."/>
            <person name="Wing R.A."/>
            <person name="Wolfner M.F."/>
            <person name="Wong A."/>
            <person name="Wong G.K."/>
            <person name="Wu C.I."/>
            <person name="Wu G."/>
            <person name="Yamamoto D."/>
            <person name="Yang H.P."/>
            <person name="Yang S.P."/>
            <person name="Yorke J.A."/>
            <person name="Yoshida K."/>
            <person name="Zdobnov E."/>
            <person name="Zhang P."/>
            <person name="Zhang Y."/>
            <person name="Zimin A.V."/>
            <person name="Baldwin J."/>
            <person name="Abdouelleil A."/>
            <person name="Abdulkadir J."/>
            <person name="Abebe A."/>
            <person name="Abera B."/>
            <person name="Abreu J."/>
            <person name="Acer S.C."/>
            <person name="Aftuck L."/>
            <person name="Alexander A."/>
            <person name="An P."/>
            <person name="Anderson E."/>
            <person name="Anderson S."/>
            <person name="Arachi H."/>
            <person name="Azer M."/>
            <person name="Bachantsang P."/>
            <person name="Barry A."/>
            <person name="Bayul T."/>
            <person name="Berlin A."/>
            <person name="Bessette D."/>
            <person name="Bloom T."/>
            <person name="Blye J."/>
            <person name="Boguslavskiy L."/>
            <person name="Bonnet C."/>
            <person name="Boukhgalter B."/>
            <person name="Bourzgui I."/>
            <person name="Brown A."/>
            <person name="Cahill P."/>
            <person name="Channer S."/>
            <person name="Cheshatsang Y."/>
            <person name="Chuda L."/>
            <person name="Citroen M."/>
            <person name="Collymore A."/>
            <person name="Cooke P."/>
            <person name="Costello M."/>
            <person name="D'Aco K."/>
            <person name="Daza R."/>
            <person name="De Haan G."/>
            <person name="DeGray S."/>
            <person name="DeMaso C."/>
            <person name="Dhargay N."/>
            <person name="Dooley K."/>
            <person name="Dooley E."/>
            <person name="Doricent M."/>
            <person name="Dorje P."/>
            <person name="Dorjee K."/>
            <person name="Dupes A."/>
            <person name="Elong R."/>
            <person name="Falk J."/>
            <person name="Farina A."/>
            <person name="Faro S."/>
            <person name="Ferguson D."/>
            <person name="Fisher S."/>
            <person name="Foley C.D."/>
            <person name="Franke A."/>
            <person name="Friedrich D."/>
            <person name="Gadbois L."/>
            <person name="Gearin G."/>
            <person name="Gearin C.R."/>
            <person name="Giannoukos G."/>
            <person name="Goode T."/>
            <person name="Graham J."/>
            <person name="Grandbois E."/>
            <person name="Grewal S."/>
            <person name="Gyaltsen K."/>
            <person name="Hafez N."/>
            <person name="Hagos B."/>
            <person name="Hall J."/>
            <person name="Henson C."/>
            <person name="Hollinger A."/>
            <person name="Honan T."/>
            <person name="Huard M.D."/>
            <person name="Hughes L."/>
            <person name="Hurhula B."/>
            <person name="Husby M.E."/>
            <person name="Kamat A."/>
            <person name="Kanga B."/>
            <person name="Kashin S."/>
            <person name="Khazanovich D."/>
            <person name="Kisner P."/>
            <person name="Lance K."/>
            <person name="Lara M."/>
            <person name="Lee W."/>
            <person name="Lennon N."/>
            <person name="Letendre F."/>
            <person name="LeVine R."/>
            <person name="Lipovsky A."/>
            <person name="Liu X."/>
            <person name="Liu J."/>
            <person name="Liu S."/>
            <person name="Lokyitsang T."/>
            <person name="Lokyitsang Y."/>
            <person name="Lubonja R."/>
            <person name="Lui A."/>
            <person name="MacDonald P."/>
            <person name="Magnisalis V."/>
            <person name="Maru K."/>
            <person name="Matthews C."/>
            <person name="McCusker W."/>
            <person name="McDonough S."/>
            <person name="Mehta T."/>
            <person name="Meldrim J."/>
            <person name="Meneus L."/>
            <person name="Mihai O."/>
            <person name="Mihalev A."/>
            <person name="Mihova T."/>
            <person name="Mittelman R."/>
            <person name="Mlenga V."/>
            <person name="Montmayeur A."/>
            <person name="Mulrain L."/>
            <person name="Navidi A."/>
            <person name="Naylor J."/>
            <person name="Negash T."/>
            <person name="Nguyen T."/>
            <person name="Nguyen N."/>
            <person name="Nicol R."/>
            <person name="Norbu C."/>
            <person name="Norbu N."/>
            <person name="Novod N."/>
            <person name="O'Neill B."/>
            <person name="Osman S."/>
            <person name="Markiewicz E."/>
            <person name="Oyono O.L."/>
            <person name="Patti C."/>
            <person name="Phunkhang P."/>
            <person name="Pierre F."/>
            <person name="Priest M."/>
            <person name="Raghuraman S."/>
            <person name="Rege F."/>
            <person name="Reyes R."/>
            <person name="Rise C."/>
            <person name="Rogov P."/>
            <person name="Ross K."/>
            <person name="Ryan E."/>
            <person name="Settipalli S."/>
            <person name="Shea T."/>
            <person name="Sherpa N."/>
            <person name="Shi L."/>
            <person name="Shih D."/>
            <person name="Sparrow T."/>
            <person name="Spaulding J."/>
            <person name="Stalker J."/>
            <person name="Stange-Thomann N."/>
            <person name="Stavropoulos S."/>
            <person name="Stone C."/>
            <person name="Strader C."/>
            <person name="Tesfaye S."/>
            <person name="Thomson T."/>
            <person name="Thoulutsang Y."/>
            <person name="Thoulutsang D."/>
            <person name="Topham K."/>
            <person name="Topping I."/>
            <person name="Tsamla T."/>
            <person name="Vassiliev H."/>
            <person name="Vo A."/>
            <person name="Wangchuk T."/>
            <person name="Wangdi T."/>
            <person name="Weiand M."/>
            <person name="Wilkinson J."/>
            <person name="Wilson A."/>
            <person name="Yadav S."/>
            <person name="Young G."/>
            <person name="Yu Q."/>
            <person name="Zembek L."/>
            <person name="Zhong D."/>
            <person name="Zimmer A."/>
            <person name="Zwirko Z."/>
            <person name="Jaffe D.B."/>
            <person name="Alvarez P."/>
            <person name="Brockman W."/>
            <person name="Butler J."/>
            <person name="Chin C."/>
            <person name="Gnerre S."/>
            <person name="Grabherr M."/>
            <person name="Kleber M."/>
            <person name="Mauceli E."/>
            <person name="MacCallum I."/>
        </authorList>
    </citation>
    <scope>NUCLEOTIDE SEQUENCE [LARGE SCALE GENOMIC DNA]</scope>
    <source>
        <strain evidence="9">Tucson 14030-0811.24</strain>
    </source>
</reference>
<proteinExistence type="predicted"/>
<dbReference type="InParanoid" id="B4N5J4"/>
<organism evidence="9">
    <name type="scientific">Drosophila willistoni</name>
    <name type="common">Fruit fly</name>
    <dbReference type="NCBI Taxonomy" id="7260"/>
    <lineage>
        <taxon>Eukaryota</taxon>
        <taxon>Metazoa</taxon>
        <taxon>Ecdysozoa</taxon>
        <taxon>Arthropoda</taxon>
        <taxon>Hexapoda</taxon>
        <taxon>Insecta</taxon>
        <taxon>Pterygota</taxon>
        <taxon>Neoptera</taxon>
        <taxon>Endopterygota</taxon>
        <taxon>Diptera</taxon>
        <taxon>Brachycera</taxon>
        <taxon>Muscomorpha</taxon>
        <taxon>Ephydroidea</taxon>
        <taxon>Drosophilidae</taxon>
        <taxon>Drosophila</taxon>
        <taxon>Sophophora</taxon>
    </lineage>
</organism>
<dbReference type="STRING" id="7260.B4N5J4"/>
<keyword evidence="9" id="KW-1185">Reference proteome</keyword>
<dbReference type="HOGENOM" id="CLU_030602_0_0_1"/>
<dbReference type="GO" id="GO:0008270">
    <property type="term" value="F:zinc ion binding"/>
    <property type="evidence" value="ECO:0007669"/>
    <property type="project" value="UniProtKB-KW"/>
</dbReference>
<evidence type="ECO:0000313" key="9">
    <source>
        <dbReference type="Proteomes" id="UP000007798"/>
    </source>
</evidence>
<dbReference type="GO" id="GO:0003677">
    <property type="term" value="F:DNA binding"/>
    <property type="evidence" value="ECO:0007669"/>
    <property type="project" value="UniProtKB-UniRule"/>
</dbReference>